<keyword evidence="5 17" id="KW-0808">Transferase</keyword>
<feature type="modified residue" description="4-aspartylphosphate" evidence="12">
    <location>
        <position position="662"/>
    </location>
</feature>
<evidence type="ECO:0000256" key="2">
    <source>
        <dbReference type="ARBA" id="ARBA00004370"/>
    </source>
</evidence>
<dbReference type="InterPro" id="IPR003594">
    <property type="entry name" value="HATPase_dom"/>
</dbReference>
<evidence type="ECO:0000256" key="3">
    <source>
        <dbReference type="ARBA" id="ARBA00012438"/>
    </source>
</evidence>
<proteinExistence type="predicted"/>
<dbReference type="SUPFAM" id="SSF47384">
    <property type="entry name" value="Homodimeric domain of signal transducing histidine kinase"/>
    <property type="match status" value="1"/>
</dbReference>
<evidence type="ECO:0000256" key="11">
    <source>
        <dbReference type="ARBA" id="ARBA00023306"/>
    </source>
</evidence>
<evidence type="ECO:0000256" key="7">
    <source>
        <dbReference type="ARBA" id="ARBA00022777"/>
    </source>
</evidence>
<dbReference type="Pfam" id="PF02518">
    <property type="entry name" value="HATPase_c"/>
    <property type="match status" value="1"/>
</dbReference>
<keyword evidence="6" id="KW-0547">Nucleotide-binding</keyword>
<dbReference type="InterPro" id="IPR036890">
    <property type="entry name" value="HATPase_C_sf"/>
</dbReference>
<dbReference type="EMBL" id="LO017727">
    <property type="protein sequence ID" value="CRH05261.1"/>
    <property type="molecule type" value="Genomic_DNA"/>
</dbReference>
<dbReference type="SUPFAM" id="SSF55874">
    <property type="entry name" value="ATPase domain of HSP90 chaperone/DNA topoisomerase II/histidine kinase"/>
    <property type="match status" value="1"/>
</dbReference>
<keyword evidence="10 14" id="KW-0472">Membrane</keyword>
<evidence type="ECO:0000256" key="13">
    <source>
        <dbReference type="SAM" id="Coils"/>
    </source>
</evidence>
<keyword evidence="4 12" id="KW-0597">Phosphoprotein</keyword>
<dbReference type="SMART" id="SM00388">
    <property type="entry name" value="HisKA"/>
    <property type="match status" value="1"/>
</dbReference>
<dbReference type="CDD" id="cd17546">
    <property type="entry name" value="REC_hyHK_CKI1_RcsC-like"/>
    <property type="match status" value="1"/>
</dbReference>
<evidence type="ECO:0000256" key="9">
    <source>
        <dbReference type="ARBA" id="ARBA00023012"/>
    </source>
</evidence>
<dbReference type="FunFam" id="3.30.565.10:FF:000010">
    <property type="entry name" value="Sensor histidine kinase RcsC"/>
    <property type="match status" value="1"/>
</dbReference>
<comment type="subcellular location">
    <subcellularLocation>
        <location evidence="2">Membrane</location>
    </subcellularLocation>
</comment>
<feature type="transmembrane region" description="Helical" evidence="14">
    <location>
        <begin position="13"/>
        <end position="36"/>
    </location>
</feature>
<evidence type="ECO:0000256" key="12">
    <source>
        <dbReference type="PROSITE-ProRule" id="PRU00169"/>
    </source>
</evidence>
<dbReference type="SMART" id="SM00448">
    <property type="entry name" value="REC"/>
    <property type="match status" value="1"/>
</dbReference>
<evidence type="ECO:0000256" key="4">
    <source>
        <dbReference type="ARBA" id="ARBA00022553"/>
    </source>
</evidence>
<dbReference type="GO" id="GO:0016020">
    <property type="term" value="C:membrane"/>
    <property type="evidence" value="ECO:0007669"/>
    <property type="project" value="UniProtKB-SubCell"/>
</dbReference>
<evidence type="ECO:0000256" key="1">
    <source>
        <dbReference type="ARBA" id="ARBA00000085"/>
    </source>
</evidence>
<dbReference type="FunFam" id="1.10.287.130:FF:000038">
    <property type="entry name" value="Sensory transduction histidine kinase"/>
    <property type="match status" value="1"/>
</dbReference>
<feature type="transmembrane region" description="Helical" evidence="14">
    <location>
        <begin position="286"/>
        <end position="308"/>
    </location>
</feature>
<dbReference type="PRINTS" id="PR00344">
    <property type="entry name" value="BCTRLSENSOR"/>
</dbReference>
<dbReference type="Gene3D" id="1.10.287.130">
    <property type="match status" value="1"/>
</dbReference>
<feature type="domain" description="Histidine kinase" evidence="15">
    <location>
        <begin position="367"/>
        <end position="587"/>
    </location>
</feature>
<dbReference type="Pfam" id="PF00072">
    <property type="entry name" value="Response_reg"/>
    <property type="match status" value="1"/>
</dbReference>
<feature type="domain" description="Response regulatory" evidence="16">
    <location>
        <begin position="613"/>
        <end position="729"/>
    </location>
</feature>
<dbReference type="InterPro" id="IPR005467">
    <property type="entry name" value="His_kinase_dom"/>
</dbReference>
<dbReference type="InterPro" id="IPR011006">
    <property type="entry name" value="CheY-like_superfamily"/>
</dbReference>
<dbReference type="InterPro" id="IPR004358">
    <property type="entry name" value="Sig_transdc_His_kin-like_C"/>
</dbReference>
<dbReference type="Gene3D" id="3.40.50.2300">
    <property type="match status" value="1"/>
</dbReference>
<accession>A0A1S7LH50</accession>
<dbReference type="SMART" id="SM00387">
    <property type="entry name" value="HATPase_c"/>
    <property type="match status" value="1"/>
</dbReference>
<dbReference type="InterPro" id="IPR003661">
    <property type="entry name" value="HisK_dim/P_dom"/>
</dbReference>
<dbReference type="PANTHER" id="PTHR45339:SF1">
    <property type="entry name" value="HYBRID SIGNAL TRANSDUCTION HISTIDINE KINASE J"/>
    <property type="match status" value="1"/>
</dbReference>
<reference evidence="17" key="1">
    <citation type="submission" date="2015-04" db="EMBL/GenBank/DDBJ databases">
        <authorList>
            <person name="Syromyatnikov M.Y."/>
            <person name="Popov V.N."/>
        </authorList>
    </citation>
    <scope>NUCLEOTIDE SEQUENCE</scope>
    <source>
        <strain evidence="17">MO-1</strain>
    </source>
</reference>
<dbReference type="Gene3D" id="3.30.565.10">
    <property type="entry name" value="Histidine kinase-like ATPase, C-terminal domain"/>
    <property type="match status" value="1"/>
</dbReference>
<evidence type="ECO:0000256" key="5">
    <source>
        <dbReference type="ARBA" id="ARBA00022679"/>
    </source>
</evidence>
<protein>
    <recommendedName>
        <fullName evidence="3">histidine kinase</fullName>
        <ecNumber evidence="3">2.7.13.3</ecNumber>
    </recommendedName>
</protein>
<evidence type="ECO:0000256" key="6">
    <source>
        <dbReference type="ARBA" id="ARBA00022741"/>
    </source>
</evidence>
<evidence type="ECO:0000313" key="17">
    <source>
        <dbReference type="EMBL" id="CRH05261.1"/>
    </source>
</evidence>
<dbReference type="SUPFAM" id="SSF52172">
    <property type="entry name" value="CheY-like"/>
    <property type="match status" value="1"/>
</dbReference>
<keyword evidence="11" id="KW-0131">Cell cycle</keyword>
<dbReference type="GO" id="GO:0005524">
    <property type="term" value="F:ATP binding"/>
    <property type="evidence" value="ECO:0007669"/>
    <property type="project" value="UniProtKB-KW"/>
</dbReference>
<keyword evidence="13" id="KW-0175">Coiled coil</keyword>
<dbReference type="AlphaFoldDB" id="A0A1S7LH50"/>
<sequence>MADKNIDKIKRSIYLRTFIGLVVIGLVLIATILLPLRDDLKAKNSREVHFIVDAKAVSVNQYISKIMNVAEQFTSRTQIRRKLMAYNQGKVNQQQLIDFSHNKLLDAMKKSAEALGITRLDAKGKVAVVVGQPMPQTFLPKFDHNISRTTIYDPIQLQGAPHIVVATPIIDRQQTKVGTDIVLFHTQTLAHIIQDVTGLGETGEVMIGSMVNGTYRSLFKTRRPYDAANLGAVRNDFVAGQFTAEQTKHPICPICVITMRNVEHTDWQLIFRMEQEELNAIIDATVLRLLVVAGSILVLGLLGIYLLMAPLLRKLAQELHDRIKAESEVRELNEDLEQRVKDRTHELELAKEQAEVANRSKSSFLANMSHELRTPLNAILGFSRLMRRDKSIPEEQHENLRIVLRSGEHLLALINDVLDMSKIEAGRMSADDEVIDLHESLRDICEMMRVRAEEKGLRFLIELENNLPTSVHTDAGKLRQILINIIGNAIKFTQEGGVSLRAKAVWVDEQVQIHFEVEDTGRGIAPQDMEQIFSPFVQVGRGSGTAEGTGLGLPITREFIQLLGGDIHVKSHPDVGTMFHLHIVVTPALESEVGSKPQLPIVTKLAEGEPAYKVLVVDDSEPNRLLLMKLLKQVGFDVREACNGADAIERSKLWQPDLIWMDMRMPVMDGYEATRRIKEMPGGEKMVVVALTASAFSDEQEKVMAAGCSEFVRKPFRESDLFAVMARQLNITYVYQEQSLGGQDPKHDINQVNAALKQLSATLRDQLTDAVNEGNVAEITSTINLIRADNPPLAEELKLLADAFDYGTLIKLLNDA</sequence>
<organism evidence="17">
    <name type="scientific">Magnetococcus massalia (strain MO-1)</name>
    <dbReference type="NCBI Taxonomy" id="451514"/>
    <lineage>
        <taxon>Bacteria</taxon>
        <taxon>Pseudomonadati</taxon>
        <taxon>Pseudomonadota</taxon>
        <taxon>Magnetococcia</taxon>
        <taxon>Magnetococcales</taxon>
        <taxon>Magnetococcaceae</taxon>
        <taxon>Magnetococcus</taxon>
    </lineage>
</organism>
<evidence type="ECO:0000256" key="14">
    <source>
        <dbReference type="SAM" id="Phobius"/>
    </source>
</evidence>
<dbReference type="InterPro" id="IPR001789">
    <property type="entry name" value="Sig_transdc_resp-reg_receiver"/>
</dbReference>
<name>A0A1S7LH50_MAGMO</name>
<evidence type="ECO:0000259" key="16">
    <source>
        <dbReference type="PROSITE" id="PS50110"/>
    </source>
</evidence>
<dbReference type="EC" id="2.7.13.3" evidence="3"/>
<dbReference type="CDD" id="cd16922">
    <property type="entry name" value="HATPase_EvgS-ArcB-TorS-like"/>
    <property type="match status" value="1"/>
</dbReference>
<dbReference type="InterPro" id="IPR036097">
    <property type="entry name" value="HisK_dim/P_sf"/>
</dbReference>
<dbReference type="PANTHER" id="PTHR45339">
    <property type="entry name" value="HYBRID SIGNAL TRANSDUCTION HISTIDINE KINASE J"/>
    <property type="match status" value="1"/>
</dbReference>
<evidence type="ECO:0000256" key="8">
    <source>
        <dbReference type="ARBA" id="ARBA00022840"/>
    </source>
</evidence>
<dbReference type="CDD" id="cd00082">
    <property type="entry name" value="HisKA"/>
    <property type="match status" value="1"/>
</dbReference>
<keyword evidence="9" id="KW-0902">Two-component regulatory system</keyword>
<dbReference type="GO" id="GO:0000155">
    <property type="term" value="F:phosphorelay sensor kinase activity"/>
    <property type="evidence" value="ECO:0007669"/>
    <property type="project" value="InterPro"/>
</dbReference>
<keyword evidence="14" id="KW-0812">Transmembrane</keyword>
<keyword evidence="7 17" id="KW-0418">Kinase</keyword>
<keyword evidence="8" id="KW-0067">ATP-binding</keyword>
<gene>
    <name evidence="17" type="ORF">MAGMO_1067</name>
</gene>
<evidence type="ECO:0000256" key="10">
    <source>
        <dbReference type="ARBA" id="ARBA00023136"/>
    </source>
</evidence>
<feature type="coiled-coil region" evidence="13">
    <location>
        <begin position="315"/>
        <end position="353"/>
    </location>
</feature>
<dbReference type="PROSITE" id="PS50109">
    <property type="entry name" value="HIS_KIN"/>
    <property type="match status" value="1"/>
</dbReference>
<keyword evidence="14" id="KW-1133">Transmembrane helix</keyword>
<evidence type="ECO:0000259" key="15">
    <source>
        <dbReference type="PROSITE" id="PS50109"/>
    </source>
</evidence>
<comment type="catalytic activity">
    <reaction evidence="1">
        <text>ATP + protein L-histidine = ADP + protein N-phospho-L-histidine.</text>
        <dbReference type="EC" id="2.7.13.3"/>
    </reaction>
</comment>
<dbReference type="Pfam" id="PF00512">
    <property type="entry name" value="HisKA"/>
    <property type="match status" value="1"/>
</dbReference>
<dbReference type="PROSITE" id="PS50110">
    <property type="entry name" value="RESPONSE_REGULATORY"/>
    <property type="match status" value="1"/>
</dbReference>